<feature type="signal peptide" evidence="2">
    <location>
        <begin position="1"/>
        <end position="19"/>
    </location>
</feature>
<keyword evidence="2" id="KW-0732">Signal</keyword>
<feature type="region of interest" description="Disordered" evidence="1">
    <location>
        <begin position="58"/>
        <end position="141"/>
    </location>
</feature>
<dbReference type="AlphaFoldDB" id="A0AAU9JYP5"/>
<evidence type="ECO:0000256" key="1">
    <source>
        <dbReference type="SAM" id="MobiDB-lite"/>
    </source>
</evidence>
<proteinExistence type="predicted"/>
<evidence type="ECO:0000256" key="2">
    <source>
        <dbReference type="SAM" id="SignalP"/>
    </source>
</evidence>
<dbReference type="EMBL" id="CAJZBQ010000051">
    <property type="protein sequence ID" value="CAG9330250.1"/>
    <property type="molecule type" value="Genomic_DNA"/>
</dbReference>
<comment type="caution">
    <text evidence="3">The sequence shown here is derived from an EMBL/GenBank/DDBJ whole genome shotgun (WGS) entry which is preliminary data.</text>
</comment>
<keyword evidence="4" id="KW-1185">Reference proteome</keyword>
<protein>
    <submittedName>
        <fullName evidence="3">Uncharacterized protein</fullName>
    </submittedName>
</protein>
<organism evidence="3 4">
    <name type="scientific">Blepharisma stoltei</name>
    <dbReference type="NCBI Taxonomy" id="1481888"/>
    <lineage>
        <taxon>Eukaryota</taxon>
        <taxon>Sar</taxon>
        <taxon>Alveolata</taxon>
        <taxon>Ciliophora</taxon>
        <taxon>Postciliodesmatophora</taxon>
        <taxon>Heterotrichea</taxon>
        <taxon>Heterotrichida</taxon>
        <taxon>Blepharismidae</taxon>
        <taxon>Blepharisma</taxon>
    </lineage>
</organism>
<reference evidence="3" key="1">
    <citation type="submission" date="2021-09" db="EMBL/GenBank/DDBJ databases">
        <authorList>
            <consortium name="AG Swart"/>
            <person name="Singh M."/>
            <person name="Singh A."/>
            <person name="Seah K."/>
            <person name="Emmerich C."/>
        </authorList>
    </citation>
    <scope>NUCLEOTIDE SEQUENCE</scope>
    <source>
        <strain evidence="3">ATCC30299</strain>
    </source>
</reference>
<feature type="chain" id="PRO_5043784570" evidence="2">
    <location>
        <begin position="20"/>
        <end position="141"/>
    </location>
</feature>
<gene>
    <name evidence="3" type="ORF">BSTOLATCC_MIC50850</name>
</gene>
<name>A0AAU9JYP5_9CILI</name>
<dbReference type="Proteomes" id="UP001162131">
    <property type="component" value="Unassembled WGS sequence"/>
</dbReference>
<evidence type="ECO:0000313" key="4">
    <source>
        <dbReference type="Proteomes" id="UP001162131"/>
    </source>
</evidence>
<accession>A0AAU9JYP5</accession>
<sequence length="141" mass="16390">MKTLGFISVLIFYISYTASRSLKSNDHIFSQNFLQTNGYNSYGTIIYSEDVLENTLAEDENDKDESVDYDGLTLEELEDTDLQDYYEDLDDSDEMYYTEDQSEEESDSEDSYEDYSDDTENSTEEVEEEESQQENESESST</sequence>
<evidence type="ECO:0000313" key="3">
    <source>
        <dbReference type="EMBL" id="CAG9330250.1"/>
    </source>
</evidence>